<dbReference type="Proteomes" id="UP000255277">
    <property type="component" value="Unassembled WGS sequence"/>
</dbReference>
<dbReference type="Pfam" id="PF00303">
    <property type="entry name" value="Thymidylat_synt"/>
    <property type="match status" value="1"/>
</dbReference>
<dbReference type="PANTHER" id="PTHR11548">
    <property type="entry name" value="THYMIDYLATE SYNTHASE 1"/>
    <property type="match status" value="1"/>
</dbReference>
<keyword evidence="4" id="KW-0545">Nucleotide biosynthesis</keyword>
<dbReference type="InterPro" id="IPR045097">
    <property type="entry name" value="Thymidate_synth/dCMP_Mease"/>
</dbReference>
<keyword evidence="3 7" id="KW-0808">Transferase</keyword>
<evidence type="ECO:0000256" key="5">
    <source>
        <dbReference type="NCBIfam" id="TIGR03284"/>
    </source>
</evidence>
<evidence type="ECO:0000313" key="7">
    <source>
        <dbReference type="EMBL" id="SUM33070.1"/>
    </source>
</evidence>
<dbReference type="GO" id="GO:0005829">
    <property type="term" value="C:cytosol"/>
    <property type="evidence" value="ECO:0007669"/>
    <property type="project" value="TreeGrafter"/>
</dbReference>
<dbReference type="GO" id="GO:0032259">
    <property type="term" value="P:methylation"/>
    <property type="evidence" value="ECO:0007669"/>
    <property type="project" value="UniProtKB-KW"/>
</dbReference>
<reference evidence="7 8" key="1">
    <citation type="submission" date="2018-06" db="EMBL/GenBank/DDBJ databases">
        <authorList>
            <consortium name="Pathogen Informatics"/>
            <person name="Doyle S."/>
        </authorList>
    </citation>
    <scope>NUCLEOTIDE SEQUENCE [LARGE SCALE GENOMIC DNA]</scope>
    <source>
        <strain evidence="7 8">NCTC12195</strain>
    </source>
</reference>
<dbReference type="PANTHER" id="PTHR11548:SF9">
    <property type="entry name" value="THYMIDYLATE SYNTHASE"/>
    <property type="match status" value="1"/>
</dbReference>
<evidence type="ECO:0000313" key="8">
    <source>
        <dbReference type="Proteomes" id="UP000255277"/>
    </source>
</evidence>
<protein>
    <recommendedName>
        <fullName evidence="1 5">Thymidylate synthase</fullName>
        <ecNumber evidence="1 5">2.1.1.45</ecNumber>
    </recommendedName>
</protein>
<dbReference type="InterPro" id="IPR036926">
    <property type="entry name" value="Thymidate_synth/dCMP_Mease_sf"/>
</dbReference>
<organism evidence="7 8">
    <name type="scientific">Staphylococcus gallinarum</name>
    <dbReference type="NCBI Taxonomy" id="1293"/>
    <lineage>
        <taxon>Bacteria</taxon>
        <taxon>Bacillati</taxon>
        <taxon>Bacillota</taxon>
        <taxon>Bacilli</taxon>
        <taxon>Bacillales</taxon>
        <taxon>Staphylococcaceae</taxon>
        <taxon>Staphylococcus</taxon>
    </lineage>
</organism>
<accession>A0A380FH31</accession>
<keyword evidence="2 7" id="KW-0489">Methyltransferase</keyword>
<dbReference type="GO" id="GO:0004799">
    <property type="term" value="F:thymidylate synthase activity"/>
    <property type="evidence" value="ECO:0007669"/>
    <property type="project" value="UniProtKB-UniRule"/>
</dbReference>
<evidence type="ECO:0000256" key="1">
    <source>
        <dbReference type="ARBA" id="ARBA00011947"/>
    </source>
</evidence>
<feature type="domain" description="Thymidylate synthase/dCMP hydroxymethylase" evidence="6">
    <location>
        <begin position="5"/>
        <end position="129"/>
    </location>
</feature>
<name>A0A380FH31_STAGA</name>
<dbReference type="InterPro" id="IPR023451">
    <property type="entry name" value="Thymidate_synth/dCMP_Mease_dom"/>
</dbReference>
<proteinExistence type="predicted"/>
<gene>
    <name evidence="7" type="primary">thyA_1</name>
    <name evidence="7" type="ORF">NCTC12195_02523</name>
</gene>
<evidence type="ECO:0000259" key="6">
    <source>
        <dbReference type="Pfam" id="PF00303"/>
    </source>
</evidence>
<dbReference type="EC" id="2.1.1.45" evidence="1 5"/>
<evidence type="ECO:0000256" key="2">
    <source>
        <dbReference type="ARBA" id="ARBA00022603"/>
    </source>
</evidence>
<dbReference type="InterPro" id="IPR000398">
    <property type="entry name" value="Thymidylate_synthase"/>
</dbReference>
<dbReference type="SUPFAM" id="SSF55831">
    <property type="entry name" value="Thymidylate synthase/dCMP hydroxymethylase"/>
    <property type="match status" value="1"/>
</dbReference>
<dbReference type="Gene3D" id="3.30.572.10">
    <property type="entry name" value="Thymidylate synthase/dCMP hydroxymethylase domain"/>
    <property type="match status" value="1"/>
</dbReference>
<dbReference type="STRING" id="1293.SH09_05810"/>
<evidence type="ECO:0000256" key="4">
    <source>
        <dbReference type="ARBA" id="ARBA00022727"/>
    </source>
</evidence>
<dbReference type="NCBIfam" id="TIGR03284">
    <property type="entry name" value="thym_sym"/>
    <property type="match status" value="1"/>
</dbReference>
<dbReference type="GO" id="GO:0006231">
    <property type="term" value="P:dTMP biosynthetic process"/>
    <property type="evidence" value="ECO:0007669"/>
    <property type="project" value="InterPro"/>
</dbReference>
<evidence type="ECO:0000256" key="3">
    <source>
        <dbReference type="ARBA" id="ARBA00022679"/>
    </source>
</evidence>
<dbReference type="EMBL" id="UHDK01000001">
    <property type="protein sequence ID" value="SUM33070.1"/>
    <property type="molecule type" value="Genomic_DNA"/>
</dbReference>
<sequence>MAISYVFDLTQGFPLLTTKKVSFKLIATELLWFIKGDTNIKYLLQYNNNIWNEWAFENYIQSSDYNGPDMTDFGHRSQTDSEFNELYKAEMQKFKQAILTDDVFAEKYGNLGNVYGKQWRDWIDKDGKSF</sequence>
<dbReference type="AlphaFoldDB" id="A0A380FH31"/>